<keyword evidence="7" id="KW-0560">Oxidoreductase</keyword>
<organism evidence="12 13">
    <name type="scientific">Abeliophyllum distichum</name>
    <dbReference type="NCBI Taxonomy" id="126358"/>
    <lineage>
        <taxon>Eukaryota</taxon>
        <taxon>Viridiplantae</taxon>
        <taxon>Streptophyta</taxon>
        <taxon>Embryophyta</taxon>
        <taxon>Tracheophyta</taxon>
        <taxon>Spermatophyta</taxon>
        <taxon>Magnoliopsida</taxon>
        <taxon>eudicotyledons</taxon>
        <taxon>Gunneridae</taxon>
        <taxon>Pentapetalae</taxon>
        <taxon>asterids</taxon>
        <taxon>lamiids</taxon>
        <taxon>Lamiales</taxon>
        <taxon>Oleaceae</taxon>
        <taxon>Forsythieae</taxon>
        <taxon>Abeliophyllum</taxon>
    </lineage>
</organism>
<keyword evidence="10 11" id="KW-0472">Membrane</keyword>
<proteinExistence type="inferred from homology"/>
<keyword evidence="3" id="KW-0349">Heme</keyword>
<sequence>MEIQLLSFNFIAFFLFISFIINLLFKGWKKSNSFDKHKKLPPSPWKLPLIGHLHHMMGPLPHRSLSNLAKKYGPIMHLKLGEVYTIVISSRQIAKDVLTTHDLAISDRPESIGMKILWYDYTDIAFSPYNDYWRQMRKVCIVELLSNKNVHSFSYIRVDETSRLIKRMFGCAEIII</sequence>
<evidence type="ECO:0000256" key="6">
    <source>
        <dbReference type="ARBA" id="ARBA00022989"/>
    </source>
</evidence>
<dbReference type="EMBL" id="JBFOLK010000003">
    <property type="protein sequence ID" value="KAL2525477.1"/>
    <property type="molecule type" value="Genomic_DNA"/>
</dbReference>
<dbReference type="Proteomes" id="UP001604336">
    <property type="component" value="Unassembled WGS sequence"/>
</dbReference>
<evidence type="ECO:0000256" key="4">
    <source>
        <dbReference type="ARBA" id="ARBA00022692"/>
    </source>
</evidence>
<keyword evidence="6 11" id="KW-1133">Transmembrane helix</keyword>
<accession>A0ABD1UK98</accession>
<feature type="transmembrane region" description="Helical" evidence="11">
    <location>
        <begin position="6"/>
        <end position="25"/>
    </location>
</feature>
<keyword evidence="5" id="KW-0479">Metal-binding</keyword>
<evidence type="ECO:0000313" key="12">
    <source>
        <dbReference type="EMBL" id="KAL2525477.1"/>
    </source>
</evidence>
<comment type="caution">
    <text evidence="12">The sequence shown here is derived from an EMBL/GenBank/DDBJ whole genome shotgun (WGS) entry which is preliminary data.</text>
</comment>
<evidence type="ECO:0000256" key="8">
    <source>
        <dbReference type="ARBA" id="ARBA00023004"/>
    </source>
</evidence>
<keyword evidence="8" id="KW-0408">Iron</keyword>
<dbReference type="GO" id="GO:0016020">
    <property type="term" value="C:membrane"/>
    <property type="evidence" value="ECO:0007669"/>
    <property type="project" value="UniProtKB-SubCell"/>
</dbReference>
<evidence type="ECO:0000256" key="9">
    <source>
        <dbReference type="ARBA" id="ARBA00023033"/>
    </source>
</evidence>
<protein>
    <submittedName>
        <fullName evidence="12">Cytochrome</fullName>
    </submittedName>
</protein>
<dbReference type="PANTHER" id="PTHR47955:SF9">
    <property type="entry name" value="PREMNASPIRODIENE OXYGENASE-LIKE"/>
    <property type="match status" value="1"/>
</dbReference>
<keyword evidence="4 11" id="KW-0812">Transmembrane</keyword>
<dbReference type="AlphaFoldDB" id="A0ABD1UK98"/>
<keyword evidence="9" id="KW-0503">Monooxygenase</keyword>
<dbReference type="InterPro" id="IPR036396">
    <property type="entry name" value="Cyt_P450_sf"/>
</dbReference>
<gene>
    <name evidence="12" type="ORF">Adt_10531</name>
</gene>
<dbReference type="SUPFAM" id="SSF48264">
    <property type="entry name" value="Cytochrome P450"/>
    <property type="match status" value="1"/>
</dbReference>
<dbReference type="GO" id="GO:0004497">
    <property type="term" value="F:monooxygenase activity"/>
    <property type="evidence" value="ECO:0007669"/>
    <property type="project" value="UniProtKB-KW"/>
</dbReference>
<evidence type="ECO:0000313" key="13">
    <source>
        <dbReference type="Proteomes" id="UP001604336"/>
    </source>
</evidence>
<evidence type="ECO:0000256" key="5">
    <source>
        <dbReference type="ARBA" id="ARBA00022723"/>
    </source>
</evidence>
<evidence type="ECO:0000256" key="2">
    <source>
        <dbReference type="ARBA" id="ARBA00010617"/>
    </source>
</evidence>
<evidence type="ECO:0000256" key="3">
    <source>
        <dbReference type="ARBA" id="ARBA00022617"/>
    </source>
</evidence>
<comment type="subcellular location">
    <subcellularLocation>
        <location evidence="1">Membrane</location>
    </subcellularLocation>
</comment>
<dbReference type="PANTHER" id="PTHR47955">
    <property type="entry name" value="CYTOCHROME P450 FAMILY 71 PROTEIN"/>
    <property type="match status" value="1"/>
</dbReference>
<dbReference type="InterPro" id="IPR001128">
    <property type="entry name" value="Cyt_P450"/>
</dbReference>
<evidence type="ECO:0000256" key="7">
    <source>
        <dbReference type="ARBA" id="ARBA00023002"/>
    </source>
</evidence>
<dbReference type="Gene3D" id="1.10.630.10">
    <property type="entry name" value="Cytochrome P450"/>
    <property type="match status" value="1"/>
</dbReference>
<evidence type="ECO:0000256" key="10">
    <source>
        <dbReference type="ARBA" id="ARBA00023136"/>
    </source>
</evidence>
<dbReference type="Pfam" id="PF00067">
    <property type="entry name" value="p450"/>
    <property type="match status" value="1"/>
</dbReference>
<dbReference type="GO" id="GO:0046872">
    <property type="term" value="F:metal ion binding"/>
    <property type="evidence" value="ECO:0007669"/>
    <property type="project" value="UniProtKB-KW"/>
</dbReference>
<evidence type="ECO:0000256" key="11">
    <source>
        <dbReference type="SAM" id="Phobius"/>
    </source>
</evidence>
<keyword evidence="13" id="KW-1185">Reference proteome</keyword>
<reference evidence="13" key="1">
    <citation type="submission" date="2024-07" db="EMBL/GenBank/DDBJ databases">
        <title>Two chromosome-level genome assemblies of Korean endemic species Abeliophyllum distichum and Forsythia ovata (Oleaceae).</title>
        <authorList>
            <person name="Jang H."/>
        </authorList>
    </citation>
    <scope>NUCLEOTIDE SEQUENCE [LARGE SCALE GENOMIC DNA]</scope>
</reference>
<comment type="similarity">
    <text evidence="2">Belongs to the cytochrome P450 family.</text>
</comment>
<evidence type="ECO:0000256" key="1">
    <source>
        <dbReference type="ARBA" id="ARBA00004370"/>
    </source>
</evidence>
<name>A0ABD1UK98_9LAMI</name>